<reference evidence="1" key="1">
    <citation type="submission" date="2020-05" db="EMBL/GenBank/DDBJ databases">
        <authorList>
            <person name="Chiriac C."/>
            <person name="Salcher M."/>
            <person name="Ghai R."/>
            <person name="Kavagutti S V."/>
        </authorList>
    </citation>
    <scope>NUCLEOTIDE SEQUENCE</scope>
</reference>
<protein>
    <submittedName>
        <fullName evidence="1">Unannotated protein</fullName>
    </submittedName>
</protein>
<organism evidence="1">
    <name type="scientific">freshwater metagenome</name>
    <dbReference type="NCBI Taxonomy" id="449393"/>
    <lineage>
        <taxon>unclassified sequences</taxon>
        <taxon>metagenomes</taxon>
        <taxon>ecological metagenomes</taxon>
    </lineage>
</organism>
<evidence type="ECO:0000313" key="1">
    <source>
        <dbReference type="EMBL" id="CAB4893246.1"/>
    </source>
</evidence>
<proteinExistence type="predicted"/>
<dbReference type="AlphaFoldDB" id="A0A6J7FCV6"/>
<sequence>MRGWWILVPTTIAVGTLAGPASGVTPIETDAATAPAYPGNTVSAAFVGSGPLVAGTTQVATVAGHAEFKDPSFPSVHTPSVYLQNAAEDPACAPTVAQQRQKLINNTAISASGGGSGWILDETQYSVAPTPPATGTDWSTRTQPFTIRLGVSEVLLCSYVRYVTDDVAVQATRWKVQQPRCTPASRSVRRGMRLTVRCNFSGRVTARLSRGRWRVVRTVAVSSRDRRGTLSTRAARRGENRLAFSLDGKTYGAPLKIRVR</sequence>
<name>A0A6J7FCV6_9ZZZZ</name>
<accession>A0A6J7FCV6</accession>
<gene>
    <name evidence="1" type="ORF">UFOPK3564_00145</name>
</gene>
<dbReference type="EMBL" id="CAFBMK010000004">
    <property type="protein sequence ID" value="CAB4893246.1"/>
    <property type="molecule type" value="Genomic_DNA"/>
</dbReference>